<dbReference type="HOGENOM" id="CLU_027227_0_0_1"/>
<dbReference type="SUPFAM" id="SSF56112">
    <property type="entry name" value="Protein kinase-like (PK-like)"/>
    <property type="match status" value="2"/>
</dbReference>
<dbReference type="Pfam" id="PF00069">
    <property type="entry name" value="Pkinase"/>
    <property type="match status" value="2"/>
</dbReference>
<accession>A0A0C2WUJ6</accession>
<evidence type="ECO:0000256" key="1">
    <source>
        <dbReference type="SAM" id="MobiDB-lite"/>
    </source>
</evidence>
<organism evidence="3 4">
    <name type="scientific">Serendipita vermifera MAFF 305830</name>
    <dbReference type="NCBI Taxonomy" id="933852"/>
    <lineage>
        <taxon>Eukaryota</taxon>
        <taxon>Fungi</taxon>
        <taxon>Dikarya</taxon>
        <taxon>Basidiomycota</taxon>
        <taxon>Agaricomycotina</taxon>
        <taxon>Agaricomycetes</taxon>
        <taxon>Sebacinales</taxon>
        <taxon>Serendipitaceae</taxon>
        <taxon>Serendipita</taxon>
    </lineage>
</organism>
<dbReference type="InterPro" id="IPR051681">
    <property type="entry name" value="Ser/Thr_Kinases-Pseudokinases"/>
</dbReference>
<dbReference type="Proteomes" id="UP000054097">
    <property type="component" value="Unassembled WGS sequence"/>
</dbReference>
<dbReference type="OrthoDB" id="346907at2759"/>
<evidence type="ECO:0000313" key="4">
    <source>
        <dbReference type="Proteomes" id="UP000054097"/>
    </source>
</evidence>
<dbReference type="InterPro" id="IPR011009">
    <property type="entry name" value="Kinase-like_dom_sf"/>
</dbReference>
<dbReference type="SMART" id="SM00220">
    <property type="entry name" value="S_TKc"/>
    <property type="match status" value="2"/>
</dbReference>
<feature type="region of interest" description="Disordered" evidence="1">
    <location>
        <begin position="237"/>
        <end position="258"/>
    </location>
</feature>
<dbReference type="Gene3D" id="1.10.510.10">
    <property type="entry name" value="Transferase(Phosphotransferase) domain 1"/>
    <property type="match status" value="2"/>
</dbReference>
<sequence length="554" mass="61851">MRRKINREREVWAALSHPNILPFYGFAEDAVFEPYGALISPWCQYGDALYFFTQYGSVLTIPQRITLWKGAIAGASYLHSHKPTLVHGNITPSNTLIDQYGRAVLCDFGLVRIFLDEGSSGMTTMTAHTGTERYLAPELVTGEEMEYPTTASDVYALGCIGLEFVFDRKVYAHRKHNLRGCLIDDIASGMPPAEEPSNITPGTAGLWKIIETCWNPDPTLRPTSQILFDGVDQIRLPEEDASGTRTPKPKQVDLSNEEDKLELDALPTPEVPEDLTGLVTVDVSARPKFRGSYSFVYQGTYQGELVAVKIILEVGKPESMTKKVKRETSIWASASHPNIHPFYGVANDDCFSPYGALISPWYNNGDLQKFLSQREDMPLEGRLQLWKGTIEGVVYLHSRNPKIVHGDLKPGNVLIDQHETPRICDFGLARIFFDEEMSLMTTTQHTGTVRYLAPELLPEDEENILPTTASDVYALGCLGLEILFGQIPFSNRKNNYAGRIFRDIKDGVPPSAKAPDSPSSMRVWPLLMALWKTDPTERPPAKTILTMLEAMSSM</sequence>
<dbReference type="PANTHER" id="PTHR44329">
    <property type="entry name" value="SERINE/THREONINE-PROTEIN KINASE TNNI3K-RELATED"/>
    <property type="match status" value="1"/>
</dbReference>
<reference evidence="3 4" key="1">
    <citation type="submission" date="2014-04" db="EMBL/GenBank/DDBJ databases">
        <authorList>
            <consortium name="DOE Joint Genome Institute"/>
            <person name="Kuo A."/>
            <person name="Zuccaro A."/>
            <person name="Kohler A."/>
            <person name="Nagy L.G."/>
            <person name="Floudas D."/>
            <person name="Copeland A."/>
            <person name="Barry K.W."/>
            <person name="Cichocki N."/>
            <person name="Veneault-Fourrey C."/>
            <person name="LaButti K."/>
            <person name="Lindquist E.A."/>
            <person name="Lipzen A."/>
            <person name="Lundell T."/>
            <person name="Morin E."/>
            <person name="Murat C."/>
            <person name="Sun H."/>
            <person name="Tunlid A."/>
            <person name="Henrissat B."/>
            <person name="Grigoriev I.V."/>
            <person name="Hibbett D.S."/>
            <person name="Martin F."/>
            <person name="Nordberg H.P."/>
            <person name="Cantor M.N."/>
            <person name="Hua S.X."/>
        </authorList>
    </citation>
    <scope>NUCLEOTIDE SEQUENCE [LARGE SCALE GENOMIC DNA]</scope>
    <source>
        <strain evidence="3 4">MAFF 305830</strain>
    </source>
</reference>
<name>A0A0C2WUJ6_SERVB</name>
<dbReference type="PROSITE" id="PS50011">
    <property type="entry name" value="PROTEIN_KINASE_DOM"/>
    <property type="match status" value="2"/>
</dbReference>
<evidence type="ECO:0000313" key="3">
    <source>
        <dbReference type="EMBL" id="KIM21067.1"/>
    </source>
</evidence>
<feature type="domain" description="Protein kinase" evidence="2">
    <location>
        <begin position="1"/>
        <end position="236"/>
    </location>
</feature>
<reference evidence="4" key="2">
    <citation type="submission" date="2015-01" db="EMBL/GenBank/DDBJ databases">
        <title>Evolutionary Origins and Diversification of the Mycorrhizal Mutualists.</title>
        <authorList>
            <consortium name="DOE Joint Genome Institute"/>
            <consortium name="Mycorrhizal Genomics Consortium"/>
            <person name="Kohler A."/>
            <person name="Kuo A."/>
            <person name="Nagy L.G."/>
            <person name="Floudas D."/>
            <person name="Copeland A."/>
            <person name="Barry K.W."/>
            <person name="Cichocki N."/>
            <person name="Veneault-Fourrey C."/>
            <person name="LaButti K."/>
            <person name="Lindquist E.A."/>
            <person name="Lipzen A."/>
            <person name="Lundell T."/>
            <person name="Morin E."/>
            <person name="Murat C."/>
            <person name="Riley R."/>
            <person name="Ohm R."/>
            <person name="Sun H."/>
            <person name="Tunlid A."/>
            <person name="Henrissat B."/>
            <person name="Grigoriev I.V."/>
            <person name="Hibbett D.S."/>
            <person name="Martin F."/>
        </authorList>
    </citation>
    <scope>NUCLEOTIDE SEQUENCE [LARGE SCALE GENOMIC DNA]</scope>
    <source>
        <strain evidence="4">MAFF 305830</strain>
    </source>
</reference>
<dbReference type="PROSITE" id="PS00108">
    <property type="entry name" value="PROTEIN_KINASE_ST"/>
    <property type="match status" value="1"/>
</dbReference>
<dbReference type="InterPro" id="IPR000719">
    <property type="entry name" value="Prot_kinase_dom"/>
</dbReference>
<protein>
    <recommendedName>
        <fullName evidence="2">Protein kinase domain-containing protein</fullName>
    </recommendedName>
</protein>
<gene>
    <name evidence="3" type="ORF">M408DRAFT_333661</name>
</gene>
<dbReference type="STRING" id="933852.A0A0C2WUJ6"/>
<keyword evidence="4" id="KW-1185">Reference proteome</keyword>
<proteinExistence type="predicted"/>
<dbReference type="AlphaFoldDB" id="A0A0C2WUJ6"/>
<dbReference type="GO" id="GO:0005524">
    <property type="term" value="F:ATP binding"/>
    <property type="evidence" value="ECO:0007669"/>
    <property type="project" value="InterPro"/>
</dbReference>
<evidence type="ECO:0000259" key="2">
    <source>
        <dbReference type="PROSITE" id="PS50011"/>
    </source>
</evidence>
<dbReference type="InterPro" id="IPR008271">
    <property type="entry name" value="Ser/Thr_kinase_AS"/>
</dbReference>
<dbReference type="EMBL" id="KN824394">
    <property type="protein sequence ID" value="KIM21067.1"/>
    <property type="molecule type" value="Genomic_DNA"/>
</dbReference>
<dbReference type="GO" id="GO:0004674">
    <property type="term" value="F:protein serine/threonine kinase activity"/>
    <property type="evidence" value="ECO:0007669"/>
    <property type="project" value="TreeGrafter"/>
</dbReference>
<feature type="domain" description="Protein kinase" evidence="2">
    <location>
        <begin position="282"/>
        <end position="551"/>
    </location>
</feature>